<evidence type="ECO:0000313" key="3">
    <source>
        <dbReference type="Proteomes" id="UP000045842"/>
    </source>
</evidence>
<evidence type="ECO:0000313" key="1">
    <source>
        <dbReference type="EMBL" id="CFE88479.1"/>
    </source>
</evidence>
<accession>A0A654TUX4</accession>
<dbReference type="EMBL" id="CSAD01000583">
    <property type="protein sequence ID" value="COW17985.1"/>
    <property type="molecule type" value="Genomic_DNA"/>
</dbReference>
<protein>
    <submittedName>
        <fullName evidence="1">Uncharacterized protein</fullName>
    </submittedName>
</protein>
<dbReference type="AlphaFoldDB" id="A0A654TUX4"/>
<dbReference type="EMBL" id="CFOH01001612">
    <property type="protein sequence ID" value="CFE88479.1"/>
    <property type="molecule type" value="Genomic_DNA"/>
</dbReference>
<evidence type="ECO:0000313" key="2">
    <source>
        <dbReference type="EMBL" id="COW17985.1"/>
    </source>
</evidence>
<organism evidence="1 4">
    <name type="scientific">Mycobacterium tuberculosis</name>
    <dbReference type="NCBI Taxonomy" id="1773"/>
    <lineage>
        <taxon>Bacteria</taxon>
        <taxon>Bacillati</taxon>
        <taxon>Actinomycetota</taxon>
        <taxon>Actinomycetes</taxon>
        <taxon>Mycobacteriales</taxon>
        <taxon>Mycobacteriaceae</taxon>
        <taxon>Mycobacterium</taxon>
        <taxon>Mycobacterium tuberculosis complex</taxon>
    </lineage>
</organism>
<evidence type="ECO:0000313" key="4">
    <source>
        <dbReference type="Proteomes" id="UP000046947"/>
    </source>
</evidence>
<gene>
    <name evidence="2" type="ORF">ERS007679_03306</name>
    <name evidence="1" type="ORF">ERS007688_04684</name>
</gene>
<name>A0A654TUX4_MYCTX</name>
<proteinExistence type="predicted"/>
<dbReference type="Proteomes" id="UP000045842">
    <property type="component" value="Unassembled WGS sequence"/>
</dbReference>
<dbReference type="Proteomes" id="UP000046947">
    <property type="component" value="Unassembled WGS sequence"/>
</dbReference>
<reference evidence="3 4" key="1">
    <citation type="submission" date="2015-03" db="EMBL/GenBank/DDBJ databases">
        <authorList>
            <consortium name="Pathogen Informatics"/>
        </authorList>
    </citation>
    <scope>NUCLEOTIDE SEQUENCE [LARGE SCALE GENOMIC DNA]</scope>
    <source>
        <strain evidence="2 3">G09801536</strain>
        <strain evidence="1 4">H09601792</strain>
    </source>
</reference>
<sequence>MTGDQGPLHLGNHGVVETQDARPDVVAVGQRGQQIFPDFLLDPPFPMTGGTQLAHGAGQVTG</sequence>